<feature type="transmembrane region" description="Helical" evidence="2">
    <location>
        <begin position="28"/>
        <end position="48"/>
    </location>
</feature>
<keyword evidence="2" id="KW-0472">Membrane</keyword>
<name>A0A538SL62_UNCEI</name>
<feature type="region of interest" description="Disordered" evidence="1">
    <location>
        <begin position="1"/>
        <end position="22"/>
    </location>
</feature>
<organism evidence="3 4">
    <name type="scientific">Eiseniibacteriota bacterium</name>
    <dbReference type="NCBI Taxonomy" id="2212470"/>
    <lineage>
        <taxon>Bacteria</taxon>
        <taxon>Candidatus Eiseniibacteriota</taxon>
    </lineage>
</organism>
<dbReference type="Proteomes" id="UP000317716">
    <property type="component" value="Unassembled WGS sequence"/>
</dbReference>
<dbReference type="AlphaFoldDB" id="A0A538SL62"/>
<feature type="compositionally biased region" description="Low complexity" evidence="1">
    <location>
        <begin position="1"/>
        <end position="20"/>
    </location>
</feature>
<keyword evidence="2" id="KW-0812">Transmembrane</keyword>
<keyword evidence="2" id="KW-1133">Transmembrane helix</keyword>
<accession>A0A538SL62</accession>
<evidence type="ECO:0000313" key="3">
    <source>
        <dbReference type="EMBL" id="TMQ52115.1"/>
    </source>
</evidence>
<dbReference type="EMBL" id="VBOS01000337">
    <property type="protein sequence ID" value="TMQ52115.1"/>
    <property type="molecule type" value="Genomic_DNA"/>
</dbReference>
<evidence type="ECO:0000256" key="2">
    <source>
        <dbReference type="SAM" id="Phobius"/>
    </source>
</evidence>
<sequence length="73" mass="7650">MSASSLPFASSSVRTSIVSRGRGRSRRFAAVIFLIGLGILTATSLLAAGDEWPLARAREHASPVNSDPGDPHC</sequence>
<protein>
    <submittedName>
        <fullName evidence="3">Uncharacterized protein</fullName>
    </submittedName>
</protein>
<comment type="caution">
    <text evidence="3">The sequence shown here is derived from an EMBL/GenBank/DDBJ whole genome shotgun (WGS) entry which is preliminary data.</text>
</comment>
<proteinExistence type="predicted"/>
<reference evidence="3 4" key="1">
    <citation type="journal article" date="2019" name="Nat. Microbiol.">
        <title>Mediterranean grassland soil C-N compound turnover is dependent on rainfall and depth, and is mediated by genomically divergent microorganisms.</title>
        <authorList>
            <person name="Diamond S."/>
            <person name="Andeer P.F."/>
            <person name="Li Z."/>
            <person name="Crits-Christoph A."/>
            <person name="Burstein D."/>
            <person name="Anantharaman K."/>
            <person name="Lane K.R."/>
            <person name="Thomas B.C."/>
            <person name="Pan C."/>
            <person name="Northen T.R."/>
            <person name="Banfield J.F."/>
        </authorList>
    </citation>
    <scope>NUCLEOTIDE SEQUENCE [LARGE SCALE GENOMIC DNA]</scope>
    <source>
        <strain evidence="3">WS_2</strain>
    </source>
</reference>
<gene>
    <name evidence="3" type="ORF">E6K72_09550</name>
</gene>
<evidence type="ECO:0000313" key="4">
    <source>
        <dbReference type="Proteomes" id="UP000317716"/>
    </source>
</evidence>
<evidence type="ECO:0000256" key="1">
    <source>
        <dbReference type="SAM" id="MobiDB-lite"/>
    </source>
</evidence>